<organism evidence="1 2">
    <name type="scientific">Diphasiastrum complanatum</name>
    <name type="common">Issler's clubmoss</name>
    <name type="synonym">Lycopodium complanatum</name>
    <dbReference type="NCBI Taxonomy" id="34168"/>
    <lineage>
        <taxon>Eukaryota</taxon>
        <taxon>Viridiplantae</taxon>
        <taxon>Streptophyta</taxon>
        <taxon>Embryophyta</taxon>
        <taxon>Tracheophyta</taxon>
        <taxon>Lycopodiopsida</taxon>
        <taxon>Lycopodiales</taxon>
        <taxon>Lycopodiaceae</taxon>
        <taxon>Lycopodioideae</taxon>
        <taxon>Diphasiastrum</taxon>
    </lineage>
</organism>
<dbReference type="EMBL" id="CM055114">
    <property type="protein sequence ID" value="KAJ7515042.1"/>
    <property type="molecule type" value="Genomic_DNA"/>
</dbReference>
<sequence length="311" mass="33973">MFEAAAIAGGLERASVVIPFLSQHTTAASSSQRLLLPSHKLTFSTTRKNSAILAIRGARFVREAATAQQSAIIRSYGNDEASERQRLFNRIAPIYDNLNDLLSFGMHKVWKRMCVAWSRAAEGDTVLDVCCGSGDIALLLAHRVGVNGKVVGLDFSKDQLQLAMIRQHESPLTSSLNMEWMFGDALNLPFEEGTFDAVTVGYGLRNVADIPRSLKEIYRVLKPAGSRTSVLDFNRSTSPPTRALQEWILDNVVVPVARQVGAEEEYAYLKGSISKFPTGKEQETHAIEGGFSSALHYEIAGGLMGVLVATK</sequence>
<gene>
    <name evidence="1" type="ORF">O6H91_23G069200</name>
</gene>
<keyword evidence="2" id="KW-1185">Reference proteome</keyword>
<comment type="caution">
    <text evidence="1">The sequence shown here is derived from an EMBL/GenBank/DDBJ whole genome shotgun (WGS) entry which is preliminary data.</text>
</comment>
<proteinExistence type="predicted"/>
<dbReference type="Proteomes" id="UP001162992">
    <property type="component" value="Chromosome 23"/>
</dbReference>
<evidence type="ECO:0000313" key="2">
    <source>
        <dbReference type="Proteomes" id="UP001162992"/>
    </source>
</evidence>
<reference evidence="2" key="1">
    <citation type="journal article" date="2024" name="Proc. Natl. Acad. Sci. U.S.A.">
        <title>Extraordinary preservation of gene collinearity over three hundred million years revealed in homosporous lycophytes.</title>
        <authorList>
            <person name="Li C."/>
            <person name="Wickell D."/>
            <person name="Kuo L.Y."/>
            <person name="Chen X."/>
            <person name="Nie B."/>
            <person name="Liao X."/>
            <person name="Peng D."/>
            <person name="Ji J."/>
            <person name="Jenkins J."/>
            <person name="Williams M."/>
            <person name="Shu S."/>
            <person name="Plott C."/>
            <person name="Barry K."/>
            <person name="Rajasekar S."/>
            <person name="Grimwood J."/>
            <person name="Han X."/>
            <person name="Sun S."/>
            <person name="Hou Z."/>
            <person name="He W."/>
            <person name="Dai G."/>
            <person name="Sun C."/>
            <person name="Schmutz J."/>
            <person name="Leebens-Mack J.H."/>
            <person name="Li F.W."/>
            <person name="Wang L."/>
        </authorList>
    </citation>
    <scope>NUCLEOTIDE SEQUENCE [LARGE SCALE GENOMIC DNA]</scope>
    <source>
        <strain evidence="2">cv. PW_Plant_1</strain>
    </source>
</reference>
<accession>A0ACC2AD50</accession>
<name>A0ACC2AD50_DIPCM</name>
<evidence type="ECO:0000313" key="1">
    <source>
        <dbReference type="EMBL" id="KAJ7515042.1"/>
    </source>
</evidence>
<protein>
    <submittedName>
        <fullName evidence="1">Uncharacterized protein</fullName>
    </submittedName>
</protein>